<dbReference type="InterPro" id="IPR021787">
    <property type="entry name" value="DUF3352"/>
</dbReference>
<dbReference type="OrthoDB" id="451203at2"/>
<reference evidence="2 3" key="1">
    <citation type="submission" date="2017-08" db="EMBL/GenBank/DDBJ databases">
        <title>Draft genome sequence of filamentous cyanobacterium Calothrix elsteri CCALA 953.</title>
        <authorList>
            <person name="Gagunashvili A.N."/>
            <person name="Elster J."/>
            <person name="Andresson O.S."/>
        </authorList>
    </citation>
    <scope>NUCLEOTIDE SEQUENCE [LARGE SCALE GENOMIC DNA]</scope>
    <source>
        <strain evidence="2 3">CCALA 953</strain>
    </source>
</reference>
<feature type="chain" id="PRO_5012674775" description="DUF3352 domain-containing protein" evidence="1">
    <location>
        <begin position="25"/>
        <end position="687"/>
    </location>
</feature>
<sequence>MRIFIKAGITTAIGLLICTSAAKAEELKVANQSQASSVKLASKNSRDKSIAKSSQTLALNDAIIFLDKKLNLVANNPKNTLQDRLRQSNQQQTNPITSGSVKDISSLFPADAALVAFINIKPENWENLTRFHLFHMAKQTFLKFMPKEANFNYARDIQSWLGDEVGVVFMPKVGNNPVTMESTFVMVFPVTNDMRVQSFLDEVTKDKEKVKIREYQGVKIFEVKTNTSEIPVTKPLPAPKAAKPVTQPFPEALEKLKSRRENNLAIATFPGYVVLGLDSKPLEQLIDTKNGSRANISANPELQLLTQQHQAPGVLFSMYQNPVAYIALFKDLIKDIAKDLPPESSGILSSSFLNFENINLEQLKAYKSINSSLRSQPEGMRFQVQTYLAKLTPEEKLKSANKSSKNKREEAIIARMPAATYSAITGSNINLYWQALSRGLETIPEVKKGLTGFREFVKTTTSLDFDKDFIGWMDKEYGFFTFPTKGGLFKFFSPNANFGIGFIIKTSNRSAAENTLTKLEQLIKSVSKGEVIVNNTNMKGQNVTSWDVKAGDFSYMKGQNITSLGVKADNFSPFAYSWIEQDTLLVTTGFGAISDLVPKPYVQLSDTYNFTTATNSLPYPNKGYFYVNMGSSLSLIYSFIPQVYQQNEFVKVFKEAIGSIYSISATTSQTEETQQADMLMVLAPTRK</sequence>
<dbReference type="EMBL" id="NTFS01000382">
    <property type="protein sequence ID" value="PAX51509.1"/>
    <property type="molecule type" value="Genomic_DNA"/>
</dbReference>
<feature type="signal peptide" evidence="1">
    <location>
        <begin position="1"/>
        <end position="24"/>
    </location>
</feature>
<evidence type="ECO:0000313" key="2">
    <source>
        <dbReference type="EMBL" id="PAX51509.1"/>
    </source>
</evidence>
<evidence type="ECO:0008006" key="4">
    <source>
        <dbReference type="Google" id="ProtNLM"/>
    </source>
</evidence>
<gene>
    <name evidence="2" type="ORF">CK510_24440</name>
</gene>
<protein>
    <recommendedName>
        <fullName evidence="4">DUF3352 domain-containing protein</fullName>
    </recommendedName>
</protein>
<dbReference type="Pfam" id="PF11832">
    <property type="entry name" value="DUF3352"/>
    <property type="match status" value="1"/>
</dbReference>
<keyword evidence="1" id="KW-0732">Signal</keyword>
<proteinExistence type="predicted"/>
<accession>A0A2A2TDM1</accession>
<name>A0A2A2TDM1_9CYAN</name>
<dbReference type="RefSeq" id="WP_095724151.1">
    <property type="nucleotide sequence ID" value="NZ_NTFS01000382.1"/>
</dbReference>
<comment type="caution">
    <text evidence="2">The sequence shown here is derived from an EMBL/GenBank/DDBJ whole genome shotgun (WGS) entry which is preliminary data.</text>
</comment>
<organism evidence="2 3">
    <name type="scientific">Brunnivagina elsteri CCALA 953</name>
    <dbReference type="NCBI Taxonomy" id="987040"/>
    <lineage>
        <taxon>Bacteria</taxon>
        <taxon>Bacillati</taxon>
        <taxon>Cyanobacteriota</taxon>
        <taxon>Cyanophyceae</taxon>
        <taxon>Nostocales</taxon>
        <taxon>Calotrichaceae</taxon>
        <taxon>Brunnivagina</taxon>
    </lineage>
</organism>
<evidence type="ECO:0000256" key="1">
    <source>
        <dbReference type="SAM" id="SignalP"/>
    </source>
</evidence>
<evidence type="ECO:0000313" key="3">
    <source>
        <dbReference type="Proteomes" id="UP000218238"/>
    </source>
</evidence>
<dbReference type="AlphaFoldDB" id="A0A2A2TDM1"/>
<dbReference type="Proteomes" id="UP000218238">
    <property type="component" value="Unassembled WGS sequence"/>
</dbReference>
<keyword evidence="3" id="KW-1185">Reference proteome</keyword>